<dbReference type="Proteomes" id="UP000604273">
    <property type="component" value="Unassembled WGS sequence"/>
</dbReference>
<dbReference type="EMBL" id="JABFAI010000036">
    <property type="protein sequence ID" value="KAF4959325.1"/>
    <property type="molecule type" value="Genomic_DNA"/>
</dbReference>
<protein>
    <submittedName>
        <fullName evidence="1">Uncharacterized protein</fullName>
    </submittedName>
</protein>
<evidence type="ECO:0000313" key="2">
    <source>
        <dbReference type="Proteomes" id="UP000604273"/>
    </source>
</evidence>
<sequence length="153" mass="17325">MLSALIPALNSSAAVMDENLLTAIVILRYMEELDVLLTSADTASESHLVGPRVFVAAQEKVLDFTGLRRAAFWVALRQEIHMAFMQARPVHPNFALEAISRLVQNDDTCFTFTSLTILQCAACLRYCYGPEDQSFSAWERLQEAQERWWADRP</sequence>
<accession>A0A8H4TK02</accession>
<gene>
    <name evidence="1" type="ORF">FGADI_1768</name>
</gene>
<proteinExistence type="predicted"/>
<name>A0A8H4TK02_9HYPO</name>
<comment type="caution">
    <text evidence="1">The sequence shown here is derived from an EMBL/GenBank/DDBJ whole genome shotgun (WGS) entry which is preliminary data.</text>
</comment>
<organism evidence="1 2">
    <name type="scientific">Fusarium gaditjirri</name>
    <dbReference type="NCBI Taxonomy" id="282569"/>
    <lineage>
        <taxon>Eukaryota</taxon>
        <taxon>Fungi</taxon>
        <taxon>Dikarya</taxon>
        <taxon>Ascomycota</taxon>
        <taxon>Pezizomycotina</taxon>
        <taxon>Sordariomycetes</taxon>
        <taxon>Hypocreomycetidae</taxon>
        <taxon>Hypocreales</taxon>
        <taxon>Nectriaceae</taxon>
        <taxon>Fusarium</taxon>
        <taxon>Fusarium nisikadoi species complex</taxon>
    </lineage>
</organism>
<dbReference type="AlphaFoldDB" id="A0A8H4TK02"/>
<evidence type="ECO:0000313" key="1">
    <source>
        <dbReference type="EMBL" id="KAF4959325.1"/>
    </source>
</evidence>
<dbReference type="OrthoDB" id="4525710at2759"/>
<reference evidence="1" key="2">
    <citation type="submission" date="2020-05" db="EMBL/GenBank/DDBJ databases">
        <authorList>
            <person name="Kim H.-S."/>
            <person name="Proctor R.H."/>
            <person name="Brown D.W."/>
        </authorList>
    </citation>
    <scope>NUCLEOTIDE SEQUENCE</scope>
    <source>
        <strain evidence="1">NRRL 45417</strain>
    </source>
</reference>
<keyword evidence="2" id="KW-1185">Reference proteome</keyword>
<reference evidence="1" key="1">
    <citation type="journal article" date="2020" name="BMC Genomics">
        <title>Correction to: Identification and distribution of gene clusters required for synthesis of sphingolipid metabolism inhibitors in diverse species of the filamentous fungus Fusarium.</title>
        <authorList>
            <person name="Kim H.S."/>
            <person name="Lohmar J.M."/>
            <person name="Busman M."/>
            <person name="Brown D.W."/>
            <person name="Naumann T.A."/>
            <person name="Divon H.H."/>
            <person name="Lysoe E."/>
            <person name="Uhlig S."/>
            <person name="Proctor R.H."/>
        </authorList>
    </citation>
    <scope>NUCLEOTIDE SEQUENCE</scope>
    <source>
        <strain evidence="1">NRRL 45417</strain>
    </source>
</reference>